<dbReference type="Pfam" id="PF00400">
    <property type="entry name" value="WD40"/>
    <property type="match status" value="2"/>
</dbReference>
<comment type="caution">
    <text evidence="2">The sequence shown here is derived from an EMBL/GenBank/DDBJ whole genome shotgun (WGS) entry which is preliminary data.</text>
</comment>
<dbReference type="GO" id="GO:0005730">
    <property type="term" value="C:nucleolus"/>
    <property type="evidence" value="ECO:0007669"/>
    <property type="project" value="InterPro"/>
</dbReference>
<dbReference type="EMBL" id="CAJFCJ010000005">
    <property type="protein sequence ID" value="CAD5114380.1"/>
    <property type="molecule type" value="Genomic_DNA"/>
</dbReference>
<dbReference type="SMART" id="SM00320">
    <property type="entry name" value="WD40"/>
    <property type="match status" value="4"/>
</dbReference>
<feature type="region of interest" description="Disordered" evidence="1">
    <location>
        <begin position="325"/>
        <end position="369"/>
    </location>
</feature>
<evidence type="ECO:0000313" key="3">
    <source>
        <dbReference type="Proteomes" id="UP000549394"/>
    </source>
</evidence>
<dbReference type="Proteomes" id="UP000549394">
    <property type="component" value="Unassembled WGS sequence"/>
</dbReference>
<dbReference type="AlphaFoldDB" id="A0A7I8VEL5"/>
<dbReference type="Gene3D" id="2.130.10.10">
    <property type="entry name" value="YVTN repeat-like/Quinoprotein amine dehydrogenase"/>
    <property type="match status" value="2"/>
</dbReference>
<evidence type="ECO:0000256" key="1">
    <source>
        <dbReference type="SAM" id="MobiDB-lite"/>
    </source>
</evidence>
<dbReference type="InterPro" id="IPR015943">
    <property type="entry name" value="WD40/YVTN_repeat-like_dom_sf"/>
</dbReference>
<name>A0A7I8VEL5_9ANNE</name>
<dbReference type="InterPro" id="IPR037379">
    <property type="entry name" value="WDR74/Nsa1"/>
</dbReference>
<dbReference type="InterPro" id="IPR036322">
    <property type="entry name" value="WD40_repeat_dom_sf"/>
</dbReference>
<dbReference type="CDD" id="cd22857">
    <property type="entry name" value="WDR74"/>
    <property type="match status" value="1"/>
</dbReference>
<proteinExistence type="predicted"/>
<evidence type="ECO:0000313" key="2">
    <source>
        <dbReference type="EMBL" id="CAD5114380.1"/>
    </source>
</evidence>
<sequence>MDGARVYNVIAGAETGLIKGINIAQNSWKNLNDLSSANKKNEINVLQWFNKDQDTIIAGLRSRKVIQLNLSDESGKELLECEVGTGNFTGLEVFENSIVTSVESGEINKWNLDENNKEDETQCIINAGKNICRMRQNYSNSNLIATGGKENCLKIWDLNQPEKPSFIAKNVKNDWLDHRVPIWVKDISFVPNSNKVVTCTGHHQIRLYDLSGKQKRPVLEAKYDEYPLTSLALVGDGNQVIVGNTHGNMGLIDLRKGQLVYNYKGIAGSIKSLMCHPSSKYVASCGLDRFVRVHDIKTRKLEYKFYLKSKLNCLLFSNLSIENEEEETSNDAKKDNDDMWENMETVGASNTKRKINDKDNKEKKKKKKT</sequence>
<gene>
    <name evidence="2" type="ORF">DGYR_LOCUS3230</name>
</gene>
<dbReference type="SUPFAM" id="SSF50978">
    <property type="entry name" value="WD40 repeat-like"/>
    <property type="match status" value="1"/>
</dbReference>
<accession>A0A7I8VEL5</accession>
<dbReference type="GO" id="GO:0030687">
    <property type="term" value="C:preribosome, large subunit precursor"/>
    <property type="evidence" value="ECO:0007669"/>
    <property type="project" value="TreeGrafter"/>
</dbReference>
<dbReference type="GO" id="GO:0042273">
    <property type="term" value="P:ribosomal large subunit biogenesis"/>
    <property type="evidence" value="ECO:0007669"/>
    <property type="project" value="InterPro"/>
</dbReference>
<organism evidence="2 3">
    <name type="scientific">Dimorphilus gyrociliatus</name>
    <dbReference type="NCBI Taxonomy" id="2664684"/>
    <lineage>
        <taxon>Eukaryota</taxon>
        <taxon>Metazoa</taxon>
        <taxon>Spiralia</taxon>
        <taxon>Lophotrochozoa</taxon>
        <taxon>Annelida</taxon>
        <taxon>Polychaeta</taxon>
        <taxon>Polychaeta incertae sedis</taxon>
        <taxon>Dinophilidae</taxon>
        <taxon>Dimorphilus</taxon>
    </lineage>
</organism>
<reference evidence="2 3" key="1">
    <citation type="submission" date="2020-08" db="EMBL/GenBank/DDBJ databases">
        <authorList>
            <person name="Hejnol A."/>
        </authorList>
    </citation>
    <scope>NUCLEOTIDE SEQUENCE [LARGE SCALE GENOMIC DNA]</scope>
</reference>
<keyword evidence="3" id="KW-1185">Reference proteome</keyword>
<dbReference type="PANTHER" id="PTHR16038:SF4">
    <property type="entry name" value="WD REPEAT-CONTAINING PROTEIN 74"/>
    <property type="match status" value="1"/>
</dbReference>
<protein>
    <submittedName>
        <fullName evidence="2">DgyrCDS3513</fullName>
    </submittedName>
</protein>
<dbReference type="OrthoDB" id="18388at2759"/>
<dbReference type="InterPro" id="IPR001680">
    <property type="entry name" value="WD40_rpt"/>
</dbReference>
<dbReference type="FunFam" id="2.130.10.10:FF:000214">
    <property type="entry name" value="WD repeat-containing protein 74"/>
    <property type="match status" value="1"/>
</dbReference>
<dbReference type="PANTHER" id="PTHR16038">
    <property type="entry name" value="NOP SEVEN ASSOCIATED PROTEIN 1"/>
    <property type="match status" value="1"/>
</dbReference>